<proteinExistence type="predicted"/>
<accession>A0A1Y5SZH4</accession>
<evidence type="ECO:0000313" key="1">
    <source>
        <dbReference type="EMBL" id="SLN51664.1"/>
    </source>
</evidence>
<reference evidence="1 2" key="1">
    <citation type="submission" date="2017-03" db="EMBL/GenBank/DDBJ databases">
        <authorList>
            <person name="Afonso C.L."/>
            <person name="Miller P.J."/>
            <person name="Scott M.A."/>
            <person name="Spackman E."/>
            <person name="Goraichik I."/>
            <person name="Dimitrov K.M."/>
            <person name="Suarez D.L."/>
            <person name="Swayne D.E."/>
        </authorList>
    </citation>
    <scope>NUCLEOTIDE SEQUENCE [LARGE SCALE GENOMIC DNA]</scope>
    <source>
        <strain evidence="1 2">CECT 8397</strain>
    </source>
</reference>
<dbReference type="Proteomes" id="UP000193623">
    <property type="component" value="Unassembled WGS sequence"/>
</dbReference>
<dbReference type="EMBL" id="FWFT01000004">
    <property type="protein sequence ID" value="SLN51664.1"/>
    <property type="molecule type" value="Genomic_DNA"/>
</dbReference>
<organism evidence="1 2">
    <name type="scientific">Pseudooctadecabacter jejudonensis</name>
    <dbReference type="NCBI Taxonomy" id="1391910"/>
    <lineage>
        <taxon>Bacteria</taxon>
        <taxon>Pseudomonadati</taxon>
        <taxon>Pseudomonadota</taxon>
        <taxon>Alphaproteobacteria</taxon>
        <taxon>Rhodobacterales</taxon>
        <taxon>Paracoccaceae</taxon>
        <taxon>Pseudooctadecabacter</taxon>
    </lineage>
</organism>
<evidence type="ECO:0000313" key="2">
    <source>
        <dbReference type="Proteomes" id="UP000193623"/>
    </source>
</evidence>
<dbReference type="AlphaFoldDB" id="A0A1Y5SZH4"/>
<sequence length="44" mass="4829">MMILRCDGRLANRPCGASFLGQMKTGRLITAGALTLITCERERC</sequence>
<keyword evidence="2" id="KW-1185">Reference proteome</keyword>
<gene>
    <name evidence="1" type="ORF">PSJ8397_02709</name>
</gene>
<protein>
    <submittedName>
        <fullName evidence="1">Uncharacterized protein</fullName>
    </submittedName>
</protein>
<name>A0A1Y5SZH4_9RHOB</name>